<dbReference type="InterPro" id="IPR007630">
    <property type="entry name" value="RNA_pol_sigma70_r4"/>
</dbReference>
<dbReference type="InterPro" id="IPR014284">
    <property type="entry name" value="RNA_pol_sigma-70_dom"/>
</dbReference>
<dbReference type="PANTHER" id="PTHR30603">
    <property type="entry name" value="RNA POLYMERASE SIGMA FACTOR RPO"/>
    <property type="match status" value="1"/>
</dbReference>
<feature type="chain" id="PRO_5041943104" description="RNA polymerase sigma-70 region 4 domain-containing protein" evidence="3">
    <location>
        <begin position="22"/>
        <end position="332"/>
    </location>
</feature>
<evidence type="ECO:0000256" key="2">
    <source>
        <dbReference type="SAM" id="MobiDB-lite"/>
    </source>
</evidence>
<dbReference type="Proteomes" id="UP001054902">
    <property type="component" value="Unassembled WGS sequence"/>
</dbReference>
<protein>
    <recommendedName>
        <fullName evidence="4">RNA polymerase sigma-70 region 4 domain-containing protein</fullName>
    </recommendedName>
</protein>
<feature type="domain" description="RNA polymerase sigma-70 region 4" evidence="4">
    <location>
        <begin position="258"/>
        <end position="310"/>
    </location>
</feature>
<dbReference type="Pfam" id="PF04545">
    <property type="entry name" value="Sigma70_r4"/>
    <property type="match status" value="1"/>
</dbReference>
<dbReference type="AlphaFoldDB" id="A0AAD3CM38"/>
<evidence type="ECO:0000259" key="4">
    <source>
        <dbReference type="Pfam" id="PF04545"/>
    </source>
</evidence>
<evidence type="ECO:0000313" key="6">
    <source>
        <dbReference type="Proteomes" id="UP001054902"/>
    </source>
</evidence>
<dbReference type="InterPro" id="IPR000943">
    <property type="entry name" value="RNA_pol_sigma70"/>
</dbReference>
<feature type="region of interest" description="Disordered" evidence="2">
    <location>
        <begin position="202"/>
        <end position="222"/>
    </location>
</feature>
<dbReference type="Gene3D" id="1.20.120.1810">
    <property type="match status" value="1"/>
</dbReference>
<dbReference type="GO" id="GO:0006352">
    <property type="term" value="P:DNA-templated transcription initiation"/>
    <property type="evidence" value="ECO:0007669"/>
    <property type="project" value="InterPro"/>
</dbReference>
<dbReference type="PRINTS" id="PR00046">
    <property type="entry name" value="SIGMA70FCT"/>
</dbReference>
<dbReference type="SUPFAM" id="SSF88659">
    <property type="entry name" value="Sigma3 and sigma4 domains of RNA polymerase sigma factors"/>
    <property type="match status" value="1"/>
</dbReference>
<proteinExistence type="inferred from homology"/>
<dbReference type="InterPro" id="IPR013324">
    <property type="entry name" value="RNA_pol_sigma_r3/r4-like"/>
</dbReference>
<dbReference type="InterPro" id="IPR050239">
    <property type="entry name" value="Sigma-70_RNA_pol_init_factors"/>
</dbReference>
<accession>A0AAD3CM38</accession>
<dbReference type="Gene3D" id="1.10.10.10">
    <property type="entry name" value="Winged helix-like DNA-binding domain superfamily/Winged helix DNA-binding domain"/>
    <property type="match status" value="1"/>
</dbReference>
<keyword evidence="6" id="KW-1185">Reference proteome</keyword>
<reference evidence="5 6" key="1">
    <citation type="journal article" date="2021" name="Sci. Rep.">
        <title>The genome of the diatom Chaetoceros tenuissimus carries an ancient integrated fragment of an extant virus.</title>
        <authorList>
            <person name="Hongo Y."/>
            <person name="Kimura K."/>
            <person name="Takaki Y."/>
            <person name="Yoshida Y."/>
            <person name="Baba S."/>
            <person name="Kobayashi G."/>
            <person name="Nagasaki K."/>
            <person name="Hano T."/>
            <person name="Tomaru Y."/>
        </authorList>
    </citation>
    <scope>NUCLEOTIDE SEQUENCE [LARGE SCALE GENOMIC DNA]</scope>
    <source>
        <strain evidence="5 6">NIES-3715</strain>
    </source>
</reference>
<keyword evidence="3" id="KW-0732">Signal</keyword>
<dbReference type="InterPro" id="IPR036388">
    <property type="entry name" value="WH-like_DNA-bd_sf"/>
</dbReference>
<dbReference type="PANTHER" id="PTHR30603:SF47">
    <property type="entry name" value="RNA POLYMERASE SIGMA FACTOR SIGD, CHLOROPLASTIC"/>
    <property type="match status" value="1"/>
</dbReference>
<evidence type="ECO:0000313" key="5">
    <source>
        <dbReference type="EMBL" id="GFH48461.1"/>
    </source>
</evidence>
<sequence>MKLQSAIRSIILLVACNSSTAFTVSKRGVVQRVTPSLHIASIERKHVQPNIDDELSLVGFNSESEIAELHSILDDGNGHINSELATSIWSWENEHFNAKNNEPFPAKRLKYSTRDGIRLIDSIAQTFDQSDRYADLAQEGVVALMKSTVLWDQRHQPESKHETYEDTFEEFATRKIKHAMQKALEESSDNVNQRAKANIELMKTRTQSKKKESEDSDSPRPLQLVQPLSEALDDANPTPIEIALSDMIRHDIDDFLVRQLSETELNVIRLRFGLEENISAQLSSEEIAATLGVSFDTVLDLEKQALEKLRTSFEDDYVGAYLDDDHTEEVSV</sequence>
<dbReference type="EMBL" id="BLLK01000027">
    <property type="protein sequence ID" value="GFH48461.1"/>
    <property type="molecule type" value="Genomic_DNA"/>
</dbReference>
<name>A0AAD3CM38_9STRA</name>
<gene>
    <name evidence="5" type="ORF">CTEN210_04937</name>
</gene>
<comment type="caution">
    <text evidence="5">The sequence shown here is derived from an EMBL/GenBank/DDBJ whole genome shotgun (WGS) entry which is preliminary data.</text>
</comment>
<evidence type="ECO:0000256" key="1">
    <source>
        <dbReference type="ARBA" id="ARBA00007788"/>
    </source>
</evidence>
<organism evidence="5 6">
    <name type="scientific">Chaetoceros tenuissimus</name>
    <dbReference type="NCBI Taxonomy" id="426638"/>
    <lineage>
        <taxon>Eukaryota</taxon>
        <taxon>Sar</taxon>
        <taxon>Stramenopiles</taxon>
        <taxon>Ochrophyta</taxon>
        <taxon>Bacillariophyta</taxon>
        <taxon>Coscinodiscophyceae</taxon>
        <taxon>Chaetocerotophycidae</taxon>
        <taxon>Chaetocerotales</taxon>
        <taxon>Chaetocerotaceae</taxon>
        <taxon>Chaetoceros</taxon>
    </lineage>
</organism>
<comment type="similarity">
    <text evidence="1">Belongs to the sigma-70 factor family.</text>
</comment>
<evidence type="ECO:0000256" key="3">
    <source>
        <dbReference type="SAM" id="SignalP"/>
    </source>
</evidence>
<feature type="signal peptide" evidence="3">
    <location>
        <begin position="1"/>
        <end position="21"/>
    </location>
</feature>
<dbReference type="GO" id="GO:0003700">
    <property type="term" value="F:DNA-binding transcription factor activity"/>
    <property type="evidence" value="ECO:0007669"/>
    <property type="project" value="InterPro"/>
</dbReference>
<dbReference type="NCBIfam" id="TIGR02937">
    <property type="entry name" value="sigma70-ECF"/>
    <property type="match status" value="1"/>
</dbReference>